<dbReference type="InterPro" id="IPR005170">
    <property type="entry name" value="Transptr-assoc_dom"/>
</dbReference>
<protein>
    <submittedName>
        <fullName evidence="13">HlyC/CorC family transporter</fullName>
    </submittedName>
</protein>
<dbReference type="Gene3D" id="3.10.580.10">
    <property type="entry name" value="CBS-domain"/>
    <property type="match status" value="1"/>
</dbReference>
<keyword evidence="6 8" id="KW-0129">CBS domain</keyword>
<keyword evidence="14" id="KW-1185">Reference proteome</keyword>
<evidence type="ECO:0000256" key="1">
    <source>
        <dbReference type="ARBA" id="ARBA00004141"/>
    </source>
</evidence>
<dbReference type="InterPro" id="IPR046342">
    <property type="entry name" value="CBS_dom_sf"/>
</dbReference>
<dbReference type="PANTHER" id="PTHR22777">
    <property type="entry name" value="HEMOLYSIN-RELATED"/>
    <property type="match status" value="1"/>
</dbReference>
<feature type="domain" description="CNNM transmembrane" evidence="12">
    <location>
        <begin position="1"/>
        <end position="187"/>
    </location>
</feature>
<keyword evidence="5 9" id="KW-1133">Transmembrane helix</keyword>
<comment type="subcellular location">
    <subcellularLocation>
        <location evidence="1">Membrane</location>
        <topology evidence="1">Multi-pass membrane protein</topology>
    </subcellularLocation>
</comment>
<dbReference type="Proteomes" id="UP000678228">
    <property type="component" value="Unassembled WGS sequence"/>
</dbReference>
<comment type="similarity">
    <text evidence="2">Belongs to the UPF0053 family.</text>
</comment>
<evidence type="ECO:0000313" key="14">
    <source>
        <dbReference type="Proteomes" id="UP000678228"/>
    </source>
</evidence>
<evidence type="ECO:0000256" key="7">
    <source>
        <dbReference type="ARBA" id="ARBA00023136"/>
    </source>
</evidence>
<evidence type="ECO:0000256" key="10">
    <source>
        <dbReference type="SAM" id="Phobius"/>
    </source>
</evidence>
<dbReference type="Pfam" id="PF01595">
    <property type="entry name" value="CNNM"/>
    <property type="match status" value="1"/>
</dbReference>
<dbReference type="EMBL" id="JAGKSQ010000003">
    <property type="protein sequence ID" value="MBP3951386.1"/>
    <property type="molecule type" value="Genomic_DNA"/>
</dbReference>
<evidence type="ECO:0000256" key="6">
    <source>
        <dbReference type="ARBA" id="ARBA00023122"/>
    </source>
</evidence>
<dbReference type="GO" id="GO:0016020">
    <property type="term" value="C:membrane"/>
    <property type="evidence" value="ECO:0007669"/>
    <property type="project" value="UniProtKB-SubCell"/>
</dbReference>
<evidence type="ECO:0000256" key="8">
    <source>
        <dbReference type="PROSITE-ProRule" id="PRU00703"/>
    </source>
</evidence>
<evidence type="ECO:0000259" key="11">
    <source>
        <dbReference type="PROSITE" id="PS51371"/>
    </source>
</evidence>
<dbReference type="SUPFAM" id="SSF56176">
    <property type="entry name" value="FAD-binding/transporter-associated domain-like"/>
    <property type="match status" value="1"/>
</dbReference>
<evidence type="ECO:0000313" key="13">
    <source>
        <dbReference type="EMBL" id="MBP3951386.1"/>
    </source>
</evidence>
<dbReference type="GO" id="GO:0050660">
    <property type="term" value="F:flavin adenine dinucleotide binding"/>
    <property type="evidence" value="ECO:0007669"/>
    <property type="project" value="InterPro"/>
</dbReference>
<evidence type="ECO:0000256" key="4">
    <source>
        <dbReference type="ARBA" id="ARBA00022737"/>
    </source>
</evidence>
<evidence type="ECO:0000256" key="9">
    <source>
        <dbReference type="PROSITE-ProRule" id="PRU01193"/>
    </source>
</evidence>
<dbReference type="InterPro" id="IPR044751">
    <property type="entry name" value="Ion_transp-like_CBS"/>
</dbReference>
<evidence type="ECO:0000259" key="12">
    <source>
        <dbReference type="PROSITE" id="PS51846"/>
    </source>
</evidence>
<proteinExistence type="inferred from homology"/>
<dbReference type="CDD" id="cd04590">
    <property type="entry name" value="CBS_pair_CorC_HlyC_assoc"/>
    <property type="match status" value="1"/>
</dbReference>
<dbReference type="InterPro" id="IPR002550">
    <property type="entry name" value="CNNM"/>
</dbReference>
<feature type="domain" description="CBS" evidence="11">
    <location>
        <begin position="271"/>
        <end position="331"/>
    </location>
</feature>
<dbReference type="SUPFAM" id="SSF54631">
    <property type="entry name" value="CBS-domain pair"/>
    <property type="match status" value="1"/>
</dbReference>
<keyword evidence="3 9" id="KW-0812">Transmembrane</keyword>
<sequence>MDSIPSIILLGALLLFSGYFSASETALTSANKLRLRNQAENNNVKAQRSLKLIENYDQTLSTILIGNNIVNIAMATIATTIATSMFGNQGSTLVATTVVITALVLVFGEILPKSLAKQYADKFLTNVSASLMIILKLFYPITWIFVKLKVGVNRLFGSSGEEPTVTDDDVKALVEMGEEEGTFLSNEKELLHNAIEFDDIVVKDILTPRPDVIAVSIDTSIEEIKEIFIQEKYSRLPVYDGTIDNVIGVISHRDFFAHYVMNPQSFKIDTIIRKPYFVISSVKISSVLKDLQKSKVHLAIVLDEYGGTLGIVSIEDIIEEIVGDIWDEHDENETLIEQIDNEKVLLNGKFPIEEFSELVNVRLPETSSVTLSGWISETLGYLPKKGELVTYDSFQLYIEDVRNRRIQKVILQLNDVQSA</sequence>
<dbReference type="Gene3D" id="3.30.465.10">
    <property type="match status" value="1"/>
</dbReference>
<feature type="transmembrane region" description="Helical" evidence="10">
    <location>
        <begin position="123"/>
        <end position="146"/>
    </location>
</feature>
<keyword evidence="7 9" id="KW-0472">Membrane</keyword>
<dbReference type="InterPro" id="IPR000644">
    <property type="entry name" value="CBS_dom"/>
</dbReference>
<gene>
    <name evidence="13" type="ORF">J7W16_09585</name>
</gene>
<dbReference type="InterPro" id="IPR036318">
    <property type="entry name" value="FAD-bd_PCMH-like_sf"/>
</dbReference>
<dbReference type="RefSeq" id="WP_210597069.1">
    <property type="nucleotide sequence ID" value="NZ_JAGKSQ010000003.1"/>
</dbReference>
<dbReference type="FunFam" id="3.10.580.10:FF:000002">
    <property type="entry name" value="Magnesium/cobalt efflux protein CorC"/>
    <property type="match status" value="1"/>
</dbReference>
<reference evidence="13" key="1">
    <citation type="submission" date="2021-03" db="EMBL/GenBank/DDBJ databases">
        <title>Bacillus suaedae sp. nov., isolated from Suaeda aralocaspica.</title>
        <authorList>
            <person name="Lei R.F.R."/>
        </authorList>
    </citation>
    <scope>NUCLEOTIDE SEQUENCE</scope>
    <source>
        <strain evidence="13">YZJH907-2</strain>
    </source>
</reference>
<feature type="transmembrane region" description="Helical" evidence="10">
    <location>
        <begin position="93"/>
        <end position="111"/>
    </location>
</feature>
<dbReference type="PANTHER" id="PTHR22777:SF17">
    <property type="entry name" value="UPF0053 PROTEIN SLL0260"/>
    <property type="match status" value="1"/>
</dbReference>
<dbReference type="InterPro" id="IPR016169">
    <property type="entry name" value="FAD-bd_PCMH_sub2"/>
</dbReference>
<evidence type="ECO:0000256" key="5">
    <source>
        <dbReference type="ARBA" id="ARBA00022989"/>
    </source>
</evidence>
<evidence type="ECO:0000256" key="2">
    <source>
        <dbReference type="ARBA" id="ARBA00006337"/>
    </source>
</evidence>
<feature type="domain" description="CBS" evidence="11">
    <location>
        <begin position="206"/>
        <end position="266"/>
    </location>
</feature>
<dbReference type="SMART" id="SM01091">
    <property type="entry name" value="CorC_HlyC"/>
    <property type="match status" value="1"/>
</dbReference>
<dbReference type="PROSITE" id="PS51846">
    <property type="entry name" value="CNNM"/>
    <property type="match status" value="1"/>
</dbReference>
<dbReference type="PROSITE" id="PS51371">
    <property type="entry name" value="CBS"/>
    <property type="match status" value="2"/>
</dbReference>
<organism evidence="13 14">
    <name type="scientific">Halalkalibacter suaedae</name>
    <dbReference type="NCBI Taxonomy" id="2822140"/>
    <lineage>
        <taxon>Bacteria</taxon>
        <taxon>Bacillati</taxon>
        <taxon>Bacillota</taxon>
        <taxon>Bacilli</taxon>
        <taxon>Bacillales</taxon>
        <taxon>Bacillaceae</taxon>
        <taxon>Halalkalibacter</taxon>
    </lineage>
</organism>
<evidence type="ECO:0000256" key="3">
    <source>
        <dbReference type="ARBA" id="ARBA00022692"/>
    </source>
</evidence>
<dbReference type="SMART" id="SM00116">
    <property type="entry name" value="CBS"/>
    <property type="match status" value="2"/>
</dbReference>
<name>A0A941AP26_9BACI</name>
<accession>A0A941AP26</accession>
<comment type="caution">
    <text evidence="13">The sequence shown here is derived from an EMBL/GenBank/DDBJ whole genome shotgun (WGS) entry which is preliminary data.</text>
</comment>
<dbReference type="Pfam" id="PF03471">
    <property type="entry name" value="CorC_HlyC"/>
    <property type="match status" value="1"/>
</dbReference>
<dbReference type="Pfam" id="PF00571">
    <property type="entry name" value="CBS"/>
    <property type="match status" value="2"/>
</dbReference>
<dbReference type="AlphaFoldDB" id="A0A941AP26"/>
<keyword evidence="4" id="KW-0677">Repeat</keyword>